<name>A0ACB9N370_9MYRT</name>
<dbReference type="Proteomes" id="UP001057402">
    <property type="component" value="Chromosome 8"/>
</dbReference>
<sequence>MTLTSVMDSKFIRFEAPKGLYATDDDFKEIYHECLSKAMEHYHLLNGFLFRGSRLCVPRSSVRKLLIREVHGGGIAGHFKVQKTFEIVHEHFYWPGINK</sequence>
<protein>
    <submittedName>
        <fullName evidence="1">Uncharacterized protein</fullName>
    </submittedName>
</protein>
<evidence type="ECO:0000313" key="2">
    <source>
        <dbReference type="Proteomes" id="UP001057402"/>
    </source>
</evidence>
<accession>A0ACB9N370</accession>
<gene>
    <name evidence="1" type="ORF">MLD38_028728</name>
</gene>
<proteinExistence type="predicted"/>
<organism evidence="1 2">
    <name type="scientific">Melastoma candidum</name>
    <dbReference type="NCBI Taxonomy" id="119954"/>
    <lineage>
        <taxon>Eukaryota</taxon>
        <taxon>Viridiplantae</taxon>
        <taxon>Streptophyta</taxon>
        <taxon>Embryophyta</taxon>
        <taxon>Tracheophyta</taxon>
        <taxon>Spermatophyta</taxon>
        <taxon>Magnoliopsida</taxon>
        <taxon>eudicotyledons</taxon>
        <taxon>Gunneridae</taxon>
        <taxon>Pentapetalae</taxon>
        <taxon>rosids</taxon>
        <taxon>malvids</taxon>
        <taxon>Myrtales</taxon>
        <taxon>Melastomataceae</taxon>
        <taxon>Melastomatoideae</taxon>
        <taxon>Melastomateae</taxon>
        <taxon>Melastoma</taxon>
    </lineage>
</organism>
<keyword evidence="2" id="KW-1185">Reference proteome</keyword>
<comment type="caution">
    <text evidence="1">The sequence shown here is derived from an EMBL/GenBank/DDBJ whole genome shotgun (WGS) entry which is preliminary data.</text>
</comment>
<evidence type="ECO:0000313" key="1">
    <source>
        <dbReference type="EMBL" id="KAI4330438.1"/>
    </source>
</evidence>
<dbReference type="EMBL" id="CM042887">
    <property type="protein sequence ID" value="KAI4330438.1"/>
    <property type="molecule type" value="Genomic_DNA"/>
</dbReference>
<reference evidence="2" key="1">
    <citation type="journal article" date="2023" name="Front. Plant Sci.">
        <title>Chromosomal-level genome assembly of Melastoma candidum provides insights into trichome evolution.</title>
        <authorList>
            <person name="Zhong Y."/>
            <person name="Wu W."/>
            <person name="Sun C."/>
            <person name="Zou P."/>
            <person name="Liu Y."/>
            <person name="Dai S."/>
            <person name="Zhou R."/>
        </authorList>
    </citation>
    <scope>NUCLEOTIDE SEQUENCE [LARGE SCALE GENOMIC DNA]</scope>
</reference>